<accession>A0A0R3WUD5</accession>
<evidence type="ECO:0000313" key="1">
    <source>
        <dbReference type="WBParaSite" id="TTAC_0000437501-mRNA-1"/>
    </source>
</evidence>
<proteinExistence type="predicted"/>
<name>A0A0R3WUD5_HYDTA</name>
<reference evidence="1" key="1">
    <citation type="submission" date="2017-02" db="UniProtKB">
        <authorList>
            <consortium name="WormBaseParasite"/>
        </authorList>
    </citation>
    <scope>IDENTIFICATION</scope>
</reference>
<dbReference type="AlphaFoldDB" id="A0A0R3WUD5"/>
<protein>
    <submittedName>
        <fullName evidence="1">Homeobox domain-containing protein</fullName>
    </submittedName>
</protein>
<sequence>LEGPQLPHRHRVCQSWWSPYYPHPRRLHCISQHRGSEGIHTGINVAHPRCYAICSCIYCPRLVSPLHRHLRPPTHPTWSRVHCHLRSSGDQDQPNCTHYGGLKADPGEETTLPLHSSSVIYHWMSNYRWRELRLGKHERVRRFEVLKRAVIKVI</sequence>
<organism evidence="1">
    <name type="scientific">Hydatigena taeniaeformis</name>
    <name type="common">Feline tapeworm</name>
    <name type="synonym">Taenia taeniaeformis</name>
    <dbReference type="NCBI Taxonomy" id="6205"/>
    <lineage>
        <taxon>Eukaryota</taxon>
        <taxon>Metazoa</taxon>
        <taxon>Spiralia</taxon>
        <taxon>Lophotrochozoa</taxon>
        <taxon>Platyhelminthes</taxon>
        <taxon>Cestoda</taxon>
        <taxon>Eucestoda</taxon>
        <taxon>Cyclophyllidea</taxon>
        <taxon>Taeniidae</taxon>
        <taxon>Hydatigera</taxon>
    </lineage>
</organism>
<dbReference type="WBParaSite" id="TTAC_0000437501-mRNA-1">
    <property type="protein sequence ID" value="TTAC_0000437501-mRNA-1"/>
    <property type="gene ID" value="TTAC_0000437501"/>
</dbReference>